<evidence type="ECO:0000313" key="2">
    <source>
        <dbReference type="EMBL" id="DAD37070.1"/>
    </source>
</evidence>
<feature type="region of interest" description="Disordered" evidence="1">
    <location>
        <begin position="52"/>
        <end position="76"/>
    </location>
</feature>
<proteinExistence type="predicted"/>
<keyword evidence="3" id="KW-1185">Reference proteome</keyword>
<dbReference type="Proteomes" id="UP000607653">
    <property type="component" value="Unassembled WGS sequence"/>
</dbReference>
<evidence type="ECO:0000256" key="1">
    <source>
        <dbReference type="SAM" id="MobiDB-lite"/>
    </source>
</evidence>
<gene>
    <name evidence="2" type="ORF">HUJ06_007711</name>
</gene>
<reference evidence="2 3" key="1">
    <citation type="journal article" date="2020" name="Mol. Biol. Evol.">
        <title>Distinct Expression and Methylation Patterns for Genes with Different Fates following a Single Whole-Genome Duplication in Flowering Plants.</title>
        <authorList>
            <person name="Shi T."/>
            <person name="Rahmani R.S."/>
            <person name="Gugger P.F."/>
            <person name="Wang M."/>
            <person name="Li H."/>
            <person name="Zhang Y."/>
            <person name="Li Z."/>
            <person name="Wang Q."/>
            <person name="Van de Peer Y."/>
            <person name="Marchal K."/>
            <person name="Chen J."/>
        </authorList>
    </citation>
    <scope>NUCLEOTIDE SEQUENCE [LARGE SCALE GENOMIC DNA]</scope>
    <source>
        <tissue evidence="2">Leaf</tissue>
    </source>
</reference>
<evidence type="ECO:0000313" key="3">
    <source>
        <dbReference type="Proteomes" id="UP000607653"/>
    </source>
</evidence>
<accession>A0A822YX31</accession>
<sequence>MAHVRGSLGDLNRPLHSQTQNVLRKITDFTDLDTYEFSFTNRNVEKKTAIVDAKTERSGGKLRSTPTRRNDRGEERRLLTRRLNERQRRWSSVMKERKVQF</sequence>
<name>A0A822YX31_NELNU</name>
<dbReference type="AlphaFoldDB" id="A0A822YX31"/>
<organism evidence="2 3">
    <name type="scientific">Nelumbo nucifera</name>
    <name type="common">Sacred lotus</name>
    <dbReference type="NCBI Taxonomy" id="4432"/>
    <lineage>
        <taxon>Eukaryota</taxon>
        <taxon>Viridiplantae</taxon>
        <taxon>Streptophyta</taxon>
        <taxon>Embryophyta</taxon>
        <taxon>Tracheophyta</taxon>
        <taxon>Spermatophyta</taxon>
        <taxon>Magnoliopsida</taxon>
        <taxon>Proteales</taxon>
        <taxon>Nelumbonaceae</taxon>
        <taxon>Nelumbo</taxon>
    </lineage>
</organism>
<comment type="caution">
    <text evidence="2">The sequence shown here is derived from an EMBL/GenBank/DDBJ whole genome shotgun (WGS) entry which is preliminary data.</text>
</comment>
<dbReference type="EMBL" id="DUZY01000004">
    <property type="protein sequence ID" value="DAD37070.1"/>
    <property type="molecule type" value="Genomic_DNA"/>
</dbReference>
<protein>
    <submittedName>
        <fullName evidence="2">Uncharacterized protein</fullName>
    </submittedName>
</protein>